<dbReference type="AlphaFoldDB" id="A0A2P5AUV0"/>
<dbReference type="Proteomes" id="UP000237000">
    <property type="component" value="Unassembled WGS sequence"/>
</dbReference>
<evidence type="ECO:0000313" key="2">
    <source>
        <dbReference type="Proteomes" id="UP000237000"/>
    </source>
</evidence>
<comment type="caution">
    <text evidence="1">The sequence shown here is derived from an EMBL/GenBank/DDBJ whole genome shotgun (WGS) entry which is preliminary data.</text>
</comment>
<proteinExistence type="predicted"/>
<gene>
    <name evidence="1" type="ORF">TorRG33x02_340690</name>
</gene>
<name>A0A2P5AUV0_TREOI</name>
<dbReference type="EMBL" id="JXTC01000692">
    <property type="protein sequence ID" value="PON40305.1"/>
    <property type="molecule type" value="Genomic_DNA"/>
</dbReference>
<evidence type="ECO:0000313" key="1">
    <source>
        <dbReference type="EMBL" id="PON40305.1"/>
    </source>
</evidence>
<sequence length="141" mass="16045">MYYTYLLCIYLFIGLDFGLKRSGTLLGFLHLVQRHPVAASLALAQSCSSSFQDKLPPHALTLRRPQGSLLPRHPLPHIHLSPRHHFEDFVLPDQPRPFIPLRMRISHRSTTASVAFPTATWWHAAGFPQPPCDFLILTTRV</sequence>
<protein>
    <submittedName>
        <fullName evidence="1">Uncharacterized protein</fullName>
    </submittedName>
</protein>
<dbReference type="OrthoDB" id="10567504at2759"/>
<reference evidence="2" key="1">
    <citation type="submission" date="2016-06" db="EMBL/GenBank/DDBJ databases">
        <title>Parallel loss of symbiosis genes in relatives of nitrogen-fixing non-legume Parasponia.</title>
        <authorList>
            <person name="Van Velzen R."/>
            <person name="Holmer R."/>
            <person name="Bu F."/>
            <person name="Rutten L."/>
            <person name="Van Zeijl A."/>
            <person name="Liu W."/>
            <person name="Santuari L."/>
            <person name="Cao Q."/>
            <person name="Sharma T."/>
            <person name="Shen D."/>
            <person name="Roswanjaya Y."/>
            <person name="Wardhani T."/>
            <person name="Kalhor M.S."/>
            <person name="Jansen J."/>
            <person name="Van den Hoogen J."/>
            <person name="Gungor B."/>
            <person name="Hartog M."/>
            <person name="Hontelez J."/>
            <person name="Verver J."/>
            <person name="Yang W.-C."/>
            <person name="Schijlen E."/>
            <person name="Repin R."/>
            <person name="Schilthuizen M."/>
            <person name="Schranz E."/>
            <person name="Heidstra R."/>
            <person name="Miyata K."/>
            <person name="Fedorova E."/>
            <person name="Kohlen W."/>
            <person name="Bisseling T."/>
            <person name="Smit S."/>
            <person name="Geurts R."/>
        </authorList>
    </citation>
    <scope>NUCLEOTIDE SEQUENCE [LARGE SCALE GENOMIC DNA]</scope>
    <source>
        <strain evidence="2">cv. RG33-2</strain>
    </source>
</reference>
<accession>A0A2P5AUV0</accession>
<keyword evidence="2" id="KW-1185">Reference proteome</keyword>
<organism evidence="1 2">
    <name type="scientific">Trema orientale</name>
    <name type="common">Charcoal tree</name>
    <name type="synonym">Celtis orientalis</name>
    <dbReference type="NCBI Taxonomy" id="63057"/>
    <lineage>
        <taxon>Eukaryota</taxon>
        <taxon>Viridiplantae</taxon>
        <taxon>Streptophyta</taxon>
        <taxon>Embryophyta</taxon>
        <taxon>Tracheophyta</taxon>
        <taxon>Spermatophyta</taxon>
        <taxon>Magnoliopsida</taxon>
        <taxon>eudicotyledons</taxon>
        <taxon>Gunneridae</taxon>
        <taxon>Pentapetalae</taxon>
        <taxon>rosids</taxon>
        <taxon>fabids</taxon>
        <taxon>Rosales</taxon>
        <taxon>Cannabaceae</taxon>
        <taxon>Trema</taxon>
    </lineage>
</organism>
<dbReference type="InParanoid" id="A0A2P5AUV0"/>